<accession>A0A9D1KR47</accession>
<organism evidence="4 5">
    <name type="scientific">Candidatus Ornithomonoglobus intestinigallinarum</name>
    <dbReference type="NCBI Taxonomy" id="2840894"/>
    <lineage>
        <taxon>Bacteria</taxon>
        <taxon>Bacillati</taxon>
        <taxon>Bacillota</taxon>
        <taxon>Clostridia</taxon>
        <taxon>Candidatus Ornithomonoglobus</taxon>
    </lineage>
</organism>
<reference evidence="4" key="2">
    <citation type="journal article" date="2021" name="PeerJ">
        <title>Extensive microbial diversity within the chicken gut microbiome revealed by metagenomics and culture.</title>
        <authorList>
            <person name="Gilroy R."/>
            <person name="Ravi A."/>
            <person name="Getino M."/>
            <person name="Pursley I."/>
            <person name="Horton D.L."/>
            <person name="Alikhan N.F."/>
            <person name="Baker D."/>
            <person name="Gharbi K."/>
            <person name="Hall N."/>
            <person name="Watson M."/>
            <person name="Adriaenssens E.M."/>
            <person name="Foster-Nyarko E."/>
            <person name="Jarju S."/>
            <person name="Secka A."/>
            <person name="Antonio M."/>
            <person name="Oren A."/>
            <person name="Chaudhuri R.R."/>
            <person name="La Ragione R."/>
            <person name="Hildebrand F."/>
            <person name="Pallen M.J."/>
        </authorList>
    </citation>
    <scope>NUCLEOTIDE SEQUENCE</scope>
    <source>
        <strain evidence="4">CHK181-108</strain>
    </source>
</reference>
<keyword evidence="4" id="KW-0032">Aminotransferase</keyword>
<reference evidence="4" key="1">
    <citation type="submission" date="2020-10" db="EMBL/GenBank/DDBJ databases">
        <authorList>
            <person name="Gilroy R."/>
        </authorList>
    </citation>
    <scope>NUCLEOTIDE SEQUENCE</scope>
    <source>
        <strain evidence="4">CHK181-108</strain>
    </source>
</reference>
<dbReference type="AlphaFoldDB" id="A0A9D1KR47"/>
<evidence type="ECO:0000313" key="5">
    <source>
        <dbReference type="Proteomes" id="UP000824165"/>
    </source>
</evidence>
<dbReference type="SUPFAM" id="SSF53383">
    <property type="entry name" value="PLP-dependent transferases"/>
    <property type="match status" value="1"/>
</dbReference>
<dbReference type="CDD" id="cd00609">
    <property type="entry name" value="AAT_like"/>
    <property type="match status" value="1"/>
</dbReference>
<proteinExistence type="predicted"/>
<evidence type="ECO:0000313" key="4">
    <source>
        <dbReference type="EMBL" id="HIT85711.1"/>
    </source>
</evidence>
<feature type="domain" description="Aminotransferase class I/classII large" evidence="3">
    <location>
        <begin position="18"/>
        <end position="342"/>
    </location>
</feature>
<dbReference type="PANTHER" id="PTHR42885">
    <property type="entry name" value="HISTIDINOL-PHOSPHATE AMINOTRANSFERASE-RELATED"/>
    <property type="match status" value="1"/>
</dbReference>
<dbReference type="Gene3D" id="3.40.640.10">
    <property type="entry name" value="Type I PLP-dependent aspartate aminotransferase-like (Major domain)"/>
    <property type="match status" value="1"/>
</dbReference>
<evidence type="ECO:0000256" key="1">
    <source>
        <dbReference type="ARBA" id="ARBA00001933"/>
    </source>
</evidence>
<dbReference type="InterPro" id="IPR004839">
    <property type="entry name" value="Aminotransferase_I/II_large"/>
</dbReference>
<protein>
    <submittedName>
        <fullName evidence="4">Aminotransferase class I/II-fold pyridoxal phosphate-dependent enzyme</fullName>
    </submittedName>
</protein>
<comment type="cofactor">
    <cofactor evidence="1">
        <name>pyridoxal 5'-phosphate</name>
        <dbReference type="ChEBI" id="CHEBI:597326"/>
    </cofactor>
</comment>
<dbReference type="GO" id="GO:0008483">
    <property type="term" value="F:transaminase activity"/>
    <property type="evidence" value="ECO:0007669"/>
    <property type="project" value="UniProtKB-KW"/>
</dbReference>
<dbReference type="EMBL" id="DVLU01000073">
    <property type="protein sequence ID" value="HIT85711.1"/>
    <property type="molecule type" value="Genomic_DNA"/>
</dbReference>
<dbReference type="Proteomes" id="UP000824165">
    <property type="component" value="Unassembled WGS sequence"/>
</dbReference>
<evidence type="ECO:0000259" key="3">
    <source>
        <dbReference type="Pfam" id="PF00155"/>
    </source>
</evidence>
<dbReference type="InterPro" id="IPR015422">
    <property type="entry name" value="PyrdxlP-dep_Trfase_small"/>
</dbReference>
<sequence length="350" mass="39126">MNLIYEHGGDIYGRKTELDFSVSTNPLGISEAVKNAYINSVSLIEKYPDNDCRVLRKLVAGRMNGDSKTKSGFAVLPENIFFGCGAADIIYKLVYAVKPKTALVASPTFSEYENALLSAGCIVRRFYLKEENGFAPEEEILNERRADIVFMCNPNNPTGRAADEKLLYELSEKCRAEKSVFAVDECFAELSDIASVSRFCRNAVIINAFTKTYAMAGLRLGYMIGDTEIIEKVKLISPPWCAGTAAQKCAEAALSDDGYLKASRAFIKSERQFLYENLNAVKGVKAFVSDAPFIMFKADKGLFEALSKRGILIRKCANFDGLGDEFFRIGIKRREDNIRLLEEIEKWQCR</sequence>
<keyword evidence="2" id="KW-0663">Pyridoxal phosphate</keyword>
<comment type="caution">
    <text evidence="4">The sequence shown here is derived from an EMBL/GenBank/DDBJ whole genome shotgun (WGS) entry which is preliminary data.</text>
</comment>
<name>A0A9D1KR47_9FIRM</name>
<dbReference type="Gene3D" id="3.90.1150.10">
    <property type="entry name" value="Aspartate Aminotransferase, domain 1"/>
    <property type="match status" value="1"/>
</dbReference>
<dbReference type="GO" id="GO:0030170">
    <property type="term" value="F:pyridoxal phosphate binding"/>
    <property type="evidence" value="ECO:0007669"/>
    <property type="project" value="InterPro"/>
</dbReference>
<dbReference type="Pfam" id="PF00155">
    <property type="entry name" value="Aminotran_1_2"/>
    <property type="match status" value="1"/>
</dbReference>
<gene>
    <name evidence="4" type="ORF">IAA60_07395</name>
</gene>
<dbReference type="InterPro" id="IPR015424">
    <property type="entry name" value="PyrdxlP-dep_Trfase"/>
</dbReference>
<dbReference type="PANTHER" id="PTHR42885:SF1">
    <property type="entry name" value="THREONINE-PHOSPHATE DECARBOXYLASE"/>
    <property type="match status" value="1"/>
</dbReference>
<evidence type="ECO:0000256" key="2">
    <source>
        <dbReference type="ARBA" id="ARBA00022898"/>
    </source>
</evidence>
<keyword evidence="4" id="KW-0808">Transferase</keyword>
<dbReference type="InterPro" id="IPR015421">
    <property type="entry name" value="PyrdxlP-dep_Trfase_major"/>
</dbReference>